<evidence type="ECO:0000313" key="1">
    <source>
        <dbReference type="EMBL" id="GGI49750.1"/>
    </source>
</evidence>
<dbReference type="EMBL" id="BMDO01000001">
    <property type="protein sequence ID" value="GGI49750.1"/>
    <property type="molecule type" value="Genomic_DNA"/>
</dbReference>
<dbReference type="RefSeq" id="WP_188414270.1">
    <property type="nucleotide sequence ID" value="NZ_BMDO01000001.1"/>
</dbReference>
<accession>A0A917J5W1</accession>
<dbReference type="AlphaFoldDB" id="A0A917J5W1"/>
<organism evidence="1 2">
    <name type="scientific">Mucilaginibacter galii</name>
    <dbReference type="NCBI Taxonomy" id="2005073"/>
    <lineage>
        <taxon>Bacteria</taxon>
        <taxon>Pseudomonadati</taxon>
        <taxon>Bacteroidota</taxon>
        <taxon>Sphingobacteriia</taxon>
        <taxon>Sphingobacteriales</taxon>
        <taxon>Sphingobacteriaceae</taxon>
        <taxon>Mucilaginibacter</taxon>
    </lineage>
</organism>
<protein>
    <submittedName>
        <fullName evidence="1">Uncharacterized protein</fullName>
    </submittedName>
</protein>
<reference evidence="1" key="1">
    <citation type="journal article" date="2014" name="Int. J. Syst. Evol. Microbiol.">
        <title>Complete genome sequence of Corynebacterium casei LMG S-19264T (=DSM 44701T), isolated from a smear-ripened cheese.</title>
        <authorList>
            <consortium name="US DOE Joint Genome Institute (JGI-PGF)"/>
            <person name="Walter F."/>
            <person name="Albersmeier A."/>
            <person name="Kalinowski J."/>
            <person name="Ruckert C."/>
        </authorList>
    </citation>
    <scope>NUCLEOTIDE SEQUENCE</scope>
    <source>
        <strain evidence="1">CCM 8711</strain>
    </source>
</reference>
<dbReference type="Proteomes" id="UP000662074">
    <property type="component" value="Unassembled WGS sequence"/>
</dbReference>
<name>A0A917J5W1_9SPHI</name>
<comment type="caution">
    <text evidence="1">The sequence shown here is derived from an EMBL/GenBank/DDBJ whole genome shotgun (WGS) entry which is preliminary data.</text>
</comment>
<keyword evidence="2" id="KW-1185">Reference proteome</keyword>
<reference evidence="1" key="2">
    <citation type="submission" date="2020-09" db="EMBL/GenBank/DDBJ databases">
        <authorList>
            <person name="Sun Q."/>
            <person name="Sedlacek I."/>
        </authorList>
    </citation>
    <scope>NUCLEOTIDE SEQUENCE</scope>
    <source>
        <strain evidence="1">CCM 8711</strain>
    </source>
</reference>
<sequence length="51" mass="5628">MKNYTQPAASKLAKQFDNELKKILLADLNVFKLKNQPEAAPVLQLNTVSAA</sequence>
<gene>
    <name evidence="1" type="ORF">GCM10011425_09620</name>
</gene>
<evidence type="ECO:0000313" key="2">
    <source>
        <dbReference type="Proteomes" id="UP000662074"/>
    </source>
</evidence>
<proteinExistence type="predicted"/>